<dbReference type="InterPro" id="IPR009010">
    <property type="entry name" value="Asp_de-COase-like_dom_sf"/>
</dbReference>
<dbReference type="RefSeq" id="WP_084912531.1">
    <property type="nucleotide sequence ID" value="NZ_MRWE01000015.1"/>
</dbReference>
<dbReference type="Gene3D" id="2.40.40.20">
    <property type="match status" value="1"/>
</dbReference>
<comment type="cofactor">
    <cofactor evidence="1">
        <name>Mo-bis(molybdopterin guanine dinucleotide)</name>
        <dbReference type="ChEBI" id="CHEBI:60539"/>
    </cofactor>
</comment>
<dbReference type="GO" id="GO:0008863">
    <property type="term" value="F:formate dehydrogenase (NAD+) activity"/>
    <property type="evidence" value="ECO:0007669"/>
    <property type="project" value="InterPro"/>
</dbReference>
<proteinExistence type="inferred from homology"/>
<dbReference type="InterPro" id="IPR050123">
    <property type="entry name" value="Prok_molybdopt-oxidoreductase"/>
</dbReference>
<dbReference type="CDD" id="cd02767">
    <property type="entry name" value="MopB_ydeP"/>
    <property type="match status" value="1"/>
</dbReference>
<evidence type="ECO:0000256" key="5">
    <source>
        <dbReference type="ARBA" id="ARBA00022505"/>
    </source>
</evidence>
<dbReference type="InterPro" id="IPR006656">
    <property type="entry name" value="Mopterin_OxRdtase"/>
</dbReference>
<dbReference type="Gene3D" id="3.40.50.740">
    <property type="match status" value="1"/>
</dbReference>
<dbReference type="InterPro" id="IPR006657">
    <property type="entry name" value="MoPterin_dinucl-bd_dom"/>
</dbReference>
<dbReference type="PIRSF" id="PIRSF000144">
    <property type="entry name" value="CbbBc"/>
    <property type="match status" value="1"/>
</dbReference>
<accession>A0A1X0WF85</accession>
<dbReference type="SUPFAM" id="SSF50692">
    <property type="entry name" value="ADC-like"/>
    <property type="match status" value="1"/>
</dbReference>
<dbReference type="SUPFAM" id="SSF53706">
    <property type="entry name" value="Formate dehydrogenase/DMSO reductase, domains 1-3"/>
    <property type="match status" value="1"/>
</dbReference>
<evidence type="ECO:0000259" key="10">
    <source>
        <dbReference type="Pfam" id="PF00384"/>
    </source>
</evidence>
<comment type="similarity">
    <text evidence="3">Belongs to the prokaryotic molybdopterin-containing oxidoreductase family.</text>
</comment>
<keyword evidence="6" id="KW-0479">Metal-binding</keyword>
<keyword evidence="5" id="KW-0500">Molybdenum</keyword>
<dbReference type="InterPro" id="IPR041953">
    <property type="entry name" value="YdeP_MopB"/>
</dbReference>
<dbReference type="GO" id="GO:0043546">
    <property type="term" value="F:molybdopterin cofactor binding"/>
    <property type="evidence" value="ECO:0007669"/>
    <property type="project" value="InterPro"/>
</dbReference>
<comment type="cofactor">
    <cofactor evidence="2">
        <name>[4Fe-4S] cluster</name>
        <dbReference type="ChEBI" id="CHEBI:49883"/>
    </cofactor>
</comment>
<keyword evidence="8" id="KW-0408">Iron</keyword>
<dbReference type="Pfam" id="PF00384">
    <property type="entry name" value="Molybdopterin"/>
    <property type="match status" value="1"/>
</dbReference>
<evidence type="ECO:0000256" key="7">
    <source>
        <dbReference type="ARBA" id="ARBA00023002"/>
    </source>
</evidence>
<protein>
    <submittedName>
        <fullName evidence="12">CbbBc protein</fullName>
    </submittedName>
</protein>
<evidence type="ECO:0000256" key="2">
    <source>
        <dbReference type="ARBA" id="ARBA00001966"/>
    </source>
</evidence>
<sequence>MTKQRRSVPGVHPYDGPAGGWGALKATAIAVRTQMDNLTAPATLLRTNQPDGFDCPGCAWPDKEKNSTFQFCENGAKAVTWEATSKRVTPEFLAANNVTSLLQKSDFELEGYGRLTHPLVYNKETDTLQPVEWETAFSRIAEILQNVDSPDEVEFYTSGRASNEAAYLFQLFAREFGTNNFPDCSNMCHEATSVGLPQSIGIGKGTVSLDDFDDTELIISIGHNPGTNHPRMMGTLHEVARRNVPIIVFNPLRERALERFADPQNVIEMATYTSTNIASTYYQVKAGGDAAALKGIMKALLELNASEGNLLDNDFIAEHTQGFEVFAADMASTSWDDIEKESGLTRESLTQVATLYAKSKATIVTYGMGVTQHNKGTANVRLIADLLLLRGNFGKPGAGICPLRGHSNVQGNRTVGITEKPSAAFLENLEKVFGFVPPKEHGHDAVKAMEAMAEGRSKALICLGGNFAVALPDPEKCFPAMKALDLSVHVGTKLNRSHLLVAKETYVFPCLGRTELDLQASGRQAITVEDSMSMVHASSGKLKPASEFLLSEPDIVGRMAKATIPHTKVPWMELVADYSIIRDLIEKTIPGFDKYNERIAIPGGFRMPLPPTERKWPTPTGKAIFSVFDGVTEDLVVEGEDVLRMITLRSHDQYNTTIYALDDRYRGVFGRRDILFMSDTDLEKRGLEHGDLVDIETAVQGSKLRLENITVIAYNISEGSVGAYYPEANVLIPLDYIDKESGTPSYKSLPVRVVKHAVTA</sequence>
<keyword evidence="13" id="KW-1185">Reference proteome</keyword>
<dbReference type="NCBIfam" id="TIGR01701">
    <property type="entry name" value="Fdhalpha-like"/>
    <property type="match status" value="1"/>
</dbReference>
<comment type="caution">
    <text evidence="12">The sequence shown here is derived from an EMBL/GenBank/DDBJ whole genome shotgun (WGS) entry which is preliminary data.</text>
</comment>
<dbReference type="GO" id="GO:0016020">
    <property type="term" value="C:membrane"/>
    <property type="evidence" value="ECO:0007669"/>
    <property type="project" value="TreeGrafter"/>
</dbReference>
<dbReference type="InterPro" id="IPR010046">
    <property type="entry name" value="Mopterin_OxRdtse_a_bac"/>
</dbReference>
<dbReference type="GO" id="GO:0030151">
    <property type="term" value="F:molybdenum ion binding"/>
    <property type="evidence" value="ECO:0007669"/>
    <property type="project" value="InterPro"/>
</dbReference>
<dbReference type="PANTHER" id="PTHR43105">
    <property type="entry name" value="RESPIRATORY NITRATE REDUCTASE"/>
    <property type="match status" value="1"/>
</dbReference>
<dbReference type="STRING" id="1646377.BS640_10610"/>
<dbReference type="Gene3D" id="3.40.228.10">
    <property type="entry name" value="Dimethylsulfoxide Reductase, domain 2"/>
    <property type="match status" value="1"/>
</dbReference>
<evidence type="ECO:0000256" key="6">
    <source>
        <dbReference type="ARBA" id="ARBA00022723"/>
    </source>
</evidence>
<name>A0A1X0WF85_9GAMM</name>
<dbReference type="GO" id="GO:1990204">
    <property type="term" value="C:oxidoreductase complex"/>
    <property type="evidence" value="ECO:0007669"/>
    <property type="project" value="UniProtKB-ARBA"/>
</dbReference>
<evidence type="ECO:0000256" key="1">
    <source>
        <dbReference type="ARBA" id="ARBA00001942"/>
    </source>
</evidence>
<evidence type="ECO:0000256" key="3">
    <source>
        <dbReference type="ARBA" id="ARBA00010312"/>
    </source>
</evidence>
<evidence type="ECO:0000259" key="11">
    <source>
        <dbReference type="Pfam" id="PF01568"/>
    </source>
</evidence>
<dbReference type="GO" id="GO:0045333">
    <property type="term" value="P:cellular respiration"/>
    <property type="evidence" value="ECO:0007669"/>
    <property type="project" value="UniProtKB-ARBA"/>
</dbReference>
<reference evidence="12 13" key="1">
    <citation type="journal article" date="2017" name="Int. J. Syst. Evol. Microbiol.">
        <title>Rouxiella badensis sp. nov. and Rouxiella silvae sp. nov. isolated from peat bog soil in Germany and emendation of the genus description.</title>
        <authorList>
            <person name="Le Fleche-Mateos A."/>
            <person name="Kugler J.H."/>
            <person name="Hansen S.H."/>
            <person name="Syldatk C."/>
            <person name="Hausmann R."/>
            <person name="Lomprez F."/>
            <person name="Vandenbogaert M."/>
            <person name="Manuguerra J.C."/>
            <person name="Grimont P.A."/>
        </authorList>
    </citation>
    <scope>NUCLEOTIDE SEQUENCE [LARGE SCALE GENOMIC DNA]</scope>
    <source>
        <strain evidence="12 13">DSM 100043</strain>
    </source>
</reference>
<organism evidence="12 13">
    <name type="scientific">Rouxiella badensis</name>
    <dbReference type="NCBI Taxonomy" id="1646377"/>
    <lineage>
        <taxon>Bacteria</taxon>
        <taxon>Pseudomonadati</taxon>
        <taxon>Pseudomonadota</taxon>
        <taxon>Gammaproteobacteria</taxon>
        <taxon>Enterobacterales</taxon>
        <taxon>Yersiniaceae</taxon>
        <taxon>Rouxiella</taxon>
    </lineage>
</organism>
<dbReference type="InterPro" id="IPR037951">
    <property type="entry name" value="MopB_CT_YdeP"/>
</dbReference>
<evidence type="ECO:0000256" key="4">
    <source>
        <dbReference type="ARBA" id="ARBA00022485"/>
    </source>
</evidence>
<evidence type="ECO:0000256" key="9">
    <source>
        <dbReference type="ARBA" id="ARBA00023014"/>
    </source>
</evidence>
<dbReference type="PANTHER" id="PTHR43105:SF4">
    <property type="entry name" value="PROTEIN YDEP"/>
    <property type="match status" value="1"/>
</dbReference>
<dbReference type="GO" id="GO:0051539">
    <property type="term" value="F:4 iron, 4 sulfur cluster binding"/>
    <property type="evidence" value="ECO:0007669"/>
    <property type="project" value="UniProtKB-KW"/>
</dbReference>
<feature type="domain" description="Molybdopterin oxidoreductase" evidence="10">
    <location>
        <begin position="114"/>
        <end position="486"/>
    </location>
</feature>
<gene>
    <name evidence="12" type="ORF">BS640_10610</name>
</gene>
<dbReference type="AlphaFoldDB" id="A0A1X0WF85"/>
<feature type="domain" description="Molybdopterin dinucleotide-binding" evidence="11">
    <location>
        <begin position="643"/>
        <end position="749"/>
    </location>
</feature>
<evidence type="ECO:0000313" key="13">
    <source>
        <dbReference type="Proteomes" id="UP000192536"/>
    </source>
</evidence>
<dbReference type="Proteomes" id="UP000192536">
    <property type="component" value="Unassembled WGS sequence"/>
</dbReference>
<keyword evidence="7" id="KW-0560">Oxidoreductase</keyword>
<evidence type="ECO:0000256" key="8">
    <source>
        <dbReference type="ARBA" id="ARBA00023004"/>
    </source>
</evidence>
<dbReference type="Pfam" id="PF01568">
    <property type="entry name" value="Molydop_binding"/>
    <property type="match status" value="1"/>
</dbReference>
<dbReference type="EMBL" id="MRWE01000015">
    <property type="protein sequence ID" value="ORJ25447.1"/>
    <property type="molecule type" value="Genomic_DNA"/>
</dbReference>
<keyword evidence="9" id="KW-0411">Iron-sulfur</keyword>
<evidence type="ECO:0000313" key="12">
    <source>
        <dbReference type="EMBL" id="ORJ25447.1"/>
    </source>
</evidence>
<keyword evidence="4" id="KW-0004">4Fe-4S</keyword>
<dbReference type="CDD" id="cd02787">
    <property type="entry name" value="MopB_CT_ydeP"/>
    <property type="match status" value="1"/>
</dbReference>